<protein>
    <submittedName>
        <fullName evidence="1">Uncharacterized protein</fullName>
    </submittedName>
</protein>
<name>A0ACB9S321_9MYRT</name>
<evidence type="ECO:0000313" key="1">
    <source>
        <dbReference type="EMBL" id="KAI4385097.1"/>
    </source>
</evidence>
<accession>A0ACB9S321</accession>
<keyword evidence="2" id="KW-1185">Reference proteome</keyword>
<reference evidence="2" key="1">
    <citation type="journal article" date="2023" name="Front. Plant Sci.">
        <title>Chromosomal-level genome assembly of Melastoma candidum provides insights into trichome evolution.</title>
        <authorList>
            <person name="Zhong Y."/>
            <person name="Wu W."/>
            <person name="Sun C."/>
            <person name="Zou P."/>
            <person name="Liu Y."/>
            <person name="Dai S."/>
            <person name="Zhou R."/>
        </authorList>
    </citation>
    <scope>NUCLEOTIDE SEQUENCE [LARGE SCALE GENOMIC DNA]</scope>
</reference>
<comment type="caution">
    <text evidence="1">The sequence shown here is derived from an EMBL/GenBank/DDBJ whole genome shotgun (WGS) entry which is preliminary data.</text>
</comment>
<gene>
    <name evidence="1" type="ORF">MLD38_003158</name>
</gene>
<proteinExistence type="predicted"/>
<dbReference type="EMBL" id="CM042881">
    <property type="protein sequence ID" value="KAI4385097.1"/>
    <property type="molecule type" value="Genomic_DNA"/>
</dbReference>
<sequence length="167" mass="18414">MSDSKEEGRLCANGCGFYDSEDNHGLCPNCYDNYLMEKVTTMLASTNDTKPKSVVEDANRARQTPTMTSNAGMSAVPDWGSQRSHLPMLSVPSPSKVAATKVQTRCTLCKKHVGLLGFPCLHCEDVFCGSHRHTEDHACSVNLRRISRRALARRNPVIKADKLGFRA</sequence>
<organism evidence="1 2">
    <name type="scientific">Melastoma candidum</name>
    <dbReference type="NCBI Taxonomy" id="119954"/>
    <lineage>
        <taxon>Eukaryota</taxon>
        <taxon>Viridiplantae</taxon>
        <taxon>Streptophyta</taxon>
        <taxon>Embryophyta</taxon>
        <taxon>Tracheophyta</taxon>
        <taxon>Spermatophyta</taxon>
        <taxon>Magnoliopsida</taxon>
        <taxon>eudicotyledons</taxon>
        <taxon>Gunneridae</taxon>
        <taxon>Pentapetalae</taxon>
        <taxon>rosids</taxon>
        <taxon>malvids</taxon>
        <taxon>Myrtales</taxon>
        <taxon>Melastomataceae</taxon>
        <taxon>Melastomatoideae</taxon>
        <taxon>Melastomateae</taxon>
        <taxon>Melastoma</taxon>
    </lineage>
</organism>
<evidence type="ECO:0000313" key="2">
    <source>
        <dbReference type="Proteomes" id="UP001057402"/>
    </source>
</evidence>
<dbReference type="Proteomes" id="UP001057402">
    <property type="component" value="Chromosome 2"/>
</dbReference>